<evidence type="ECO:0000256" key="1">
    <source>
        <dbReference type="SAM" id="MobiDB-lite"/>
    </source>
</evidence>
<sequence>MRWHGRPAGPPAGSARPAADRPVRRPAFAPDRRCGAERAGTVLTRTHRLVALAAAGALAAGALALVPREVVRRAAATRGDGTIADTGVPARDPVRIMPLGDSITWGTSSPQLDGWRRGLRGKLGLVGVPVDFVGSRASGAFADNQHEGRPGWRIDNARRDAPRLVRSARPDVILLHLGTNDVKLPGPYVAAAPARLGYLLDDLLRLAPRATILVARVANSPRVDVRARLARYNRALPAVAARRGPRVRVVNMATLNVFSDFADSLHPNRRGYAILAQRWYRALEPVLRGDGPAWPAGDDPQTARYRCAGSTVDEHRMVHGTRCRWWHLRTVAAAGGGPRRAWMTARVGRGGVRYWSLY</sequence>
<feature type="region of interest" description="Disordered" evidence="1">
    <location>
        <begin position="1"/>
        <end position="32"/>
    </location>
</feature>
<feature type="domain" description="SGNH hydrolase-type esterase" evidence="2">
    <location>
        <begin position="99"/>
        <end position="274"/>
    </location>
</feature>
<keyword evidence="4" id="KW-1185">Reference proteome</keyword>
<dbReference type="PANTHER" id="PTHR30383">
    <property type="entry name" value="THIOESTERASE 1/PROTEASE 1/LYSOPHOSPHOLIPASE L1"/>
    <property type="match status" value="1"/>
</dbReference>
<name>A0A8J3FAP9_9ACTN</name>
<organism evidence="3 4">
    <name type="scientific">Pilimelia anulata</name>
    <dbReference type="NCBI Taxonomy" id="53371"/>
    <lineage>
        <taxon>Bacteria</taxon>
        <taxon>Bacillati</taxon>
        <taxon>Actinomycetota</taxon>
        <taxon>Actinomycetes</taxon>
        <taxon>Micromonosporales</taxon>
        <taxon>Micromonosporaceae</taxon>
        <taxon>Pilimelia</taxon>
    </lineage>
</organism>
<dbReference type="InterPro" id="IPR051532">
    <property type="entry name" value="Ester_Hydrolysis_Enzymes"/>
</dbReference>
<evidence type="ECO:0000313" key="4">
    <source>
        <dbReference type="Proteomes" id="UP000649739"/>
    </source>
</evidence>
<dbReference type="InterPro" id="IPR013830">
    <property type="entry name" value="SGNH_hydro"/>
</dbReference>
<accession>A0A8J3FAP9</accession>
<protein>
    <recommendedName>
        <fullName evidence="2">SGNH hydrolase-type esterase domain-containing protein</fullName>
    </recommendedName>
</protein>
<dbReference type="Gene3D" id="3.40.50.1110">
    <property type="entry name" value="SGNH hydrolase"/>
    <property type="match status" value="1"/>
</dbReference>
<dbReference type="CDD" id="cd01833">
    <property type="entry name" value="XynB_like"/>
    <property type="match status" value="1"/>
</dbReference>
<dbReference type="SUPFAM" id="SSF52266">
    <property type="entry name" value="SGNH hydrolase"/>
    <property type="match status" value="1"/>
</dbReference>
<dbReference type="Pfam" id="PF13472">
    <property type="entry name" value="Lipase_GDSL_2"/>
    <property type="match status" value="1"/>
</dbReference>
<reference evidence="3" key="1">
    <citation type="journal article" date="2014" name="Int. J. Syst. Evol. Microbiol.">
        <title>Complete genome sequence of Corynebacterium casei LMG S-19264T (=DSM 44701T), isolated from a smear-ripened cheese.</title>
        <authorList>
            <consortium name="US DOE Joint Genome Institute (JGI-PGF)"/>
            <person name="Walter F."/>
            <person name="Albersmeier A."/>
            <person name="Kalinowski J."/>
            <person name="Ruckert C."/>
        </authorList>
    </citation>
    <scope>NUCLEOTIDE SEQUENCE</scope>
    <source>
        <strain evidence="3">JCM 3090</strain>
    </source>
</reference>
<dbReference type="EMBL" id="BMQB01000001">
    <property type="protein sequence ID" value="GGJ76570.1"/>
    <property type="molecule type" value="Genomic_DNA"/>
</dbReference>
<comment type="caution">
    <text evidence="3">The sequence shown here is derived from an EMBL/GenBank/DDBJ whole genome shotgun (WGS) entry which is preliminary data.</text>
</comment>
<dbReference type="PANTHER" id="PTHR30383:SF5">
    <property type="entry name" value="SGNH HYDROLASE-TYPE ESTERASE DOMAIN-CONTAINING PROTEIN"/>
    <property type="match status" value="1"/>
</dbReference>
<dbReference type="AlphaFoldDB" id="A0A8J3FAP9"/>
<gene>
    <name evidence="3" type="ORF">GCM10010123_03220</name>
</gene>
<proteinExistence type="predicted"/>
<reference evidence="3" key="2">
    <citation type="submission" date="2020-09" db="EMBL/GenBank/DDBJ databases">
        <authorList>
            <person name="Sun Q."/>
            <person name="Ohkuma M."/>
        </authorList>
    </citation>
    <scope>NUCLEOTIDE SEQUENCE</scope>
    <source>
        <strain evidence="3">JCM 3090</strain>
    </source>
</reference>
<evidence type="ECO:0000259" key="2">
    <source>
        <dbReference type="Pfam" id="PF13472"/>
    </source>
</evidence>
<evidence type="ECO:0000313" key="3">
    <source>
        <dbReference type="EMBL" id="GGJ76570.1"/>
    </source>
</evidence>
<dbReference type="Proteomes" id="UP000649739">
    <property type="component" value="Unassembled WGS sequence"/>
</dbReference>
<dbReference type="GO" id="GO:0004622">
    <property type="term" value="F:phosphatidylcholine lysophospholipase activity"/>
    <property type="evidence" value="ECO:0007669"/>
    <property type="project" value="TreeGrafter"/>
</dbReference>
<dbReference type="InterPro" id="IPR036514">
    <property type="entry name" value="SGNH_hydro_sf"/>
</dbReference>